<proteinExistence type="predicted"/>
<dbReference type="AlphaFoldDB" id="C5MAL6"/>
<feature type="signal peptide" evidence="1">
    <location>
        <begin position="1"/>
        <end position="17"/>
    </location>
</feature>
<name>C5MAL6_CANTT</name>
<reference evidence="2 3" key="1">
    <citation type="journal article" date="2009" name="Nature">
        <title>Evolution of pathogenicity and sexual reproduction in eight Candida genomes.</title>
        <authorList>
            <person name="Butler G."/>
            <person name="Rasmussen M.D."/>
            <person name="Lin M.F."/>
            <person name="Santos M.A."/>
            <person name="Sakthikumar S."/>
            <person name="Munro C.A."/>
            <person name="Rheinbay E."/>
            <person name="Grabherr M."/>
            <person name="Forche A."/>
            <person name="Reedy J.L."/>
            <person name="Agrafioti I."/>
            <person name="Arnaud M.B."/>
            <person name="Bates S."/>
            <person name="Brown A.J."/>
            <person name="Brunke S."/>
            <person name="Costanzo M.C."/>
            <person name="Fitzpatrick D.A."/>
            <person name="de Groot P.W."/>
            <person name="Harris D."/>
            <person name="Hoyer L.L."/>
            <person name="Hube B."/>
            <person name="Klis F.M."/>
            <person name="Kodira C."/>
            <person name="Lennard N."/>
            <person name="Logue M.E."/>
            <person name="Martin R."/>
            <person name="Neiman A.M."/>
            <person name="Nikolaou E."/>
            <person name="Quail M.A."/>
            <person name="Quinn J."/>
            <person name="Santos M.C."/>
            <person name="Schmitzberger F.F."/>
            <person name="Sherlock G."/>
            <person name="Shah P."/>
            <person name="Silverstein K.A."/>
            <person name="Skrzypek M.S."/>
            <person name="Soll D."/>
            <person name="Staggs R."/>
            <person name="Stansfield I."/>
            <person name="Stumpf M.P."/>
            <person name="Sudbery P.E."/>
            <person name="Srikantha T."/>
            <person name="Zeng Q."/>
            <person name="Berman J."/>
            <person name="Berriman M."/>
            <person name="Heitman J."/>
            <person name="Gow N.A."/>
            <person name="Lorenz M.C."/>
            <person name="Birren B.W."/>
            <person name="Kellis M."/>
            <person name="Cuomo C.A."/>
        </authorList>
    </citation>
    <scope>NUCLEOTIDE SEQUENCE [LARGE SCALE GENOMIC DNA]</scope>
    <source>
        <strain evidence="3">ATCC MYA-3404 / T1</strain>
    </source>
</reference>
<dbReference type="VEuPathDB" id="FungiDB:CTRG_03108"/>
<keyword evidence="3" id="KW-1185">Reference proteome</keyword>
<dbReference type="InterPro" id="IPR019651">
    <property type="entry name" value="Glutamate_DH_NAD-spec"/>
</dbReference>
<keyword evidence="2" id="KW-0346">Stress response</keyword>
<dbReference type="eggNOG" id="ENOG502R754">
    <property type="taxonomic scope" value="Eukaryota"/>
</dbReference>
<evidence type="ECO:0000256" key="1">
    <source>
        <dbReference type="SAM" id="SignalP"/>
    </source>
</evidence>
<dbReference type="HOGENOM" id="CLU_009163_1_0_1"/>
<keyword evidence="1" id="KW-0732">Signal</keyword>
<dbReference type="STRING" id="294747.C5MAL6"/>
<dbReference type="EMBL" id="GG692398">
    <property type="protein sequence ID" value="EER32683.1"/>
    <property type="molecule type" value="Genomic_DNA"/>
</dbReference>
<gene>
    <name evidence="2" type="ORF">CTRG_03108</name>
</gene>
<feature type="chain" id="PRO_5002955354" evidence="1">
    <location>
        <begin position="18"/>
        <end position="562"/>
    </location>
</feature>
<sequence length="562" mass="63652">MVLLFFFSFYLIPFSLSKCILGYLTSSHTFGDSSLQSQFSFSVIISTGFFNFQSLQSVRQSSFDLVLSRSLQFSRQDWVSDSRFNRGNVSFQFLFLFVSLSESIIRRFEFFSIRDHLFNFFSRQSTNRVGDSNVSRSTSGFFNGSDFQDTVSINFKDSFQDWFTGLHWWDVLQVEFTQQGVFRTVDTFTLVDWELNSGLVVSNSGEGSSLDGWDSGVSWNNWGKNVTLHSNTKRQWNNIQQQQVFGIFVSGLTSQDSTLDGSTVSNSFIWVNGFFQLFTVKEVRQQFLDLWNSGRTTNQDNFVNLALVDLSILQNLFNWFQSGFEQSRVDVFESSSGNVSREIFTFKQGVNFNSGLSTRRQGSLGSFTSSSQSSQSSGITRDIQTSLFVEFFFEVFQQVGIEILTTQVSVTSSGFDSENTTSNVQQGNIESTTTQIEDQDVSFFFGFTSTQTVSNGSGGWFVNDSQNVQTSNGTSIFGSLSLSIIEVSWDSNNSLFNFLTNLGFSNFLHLGQDHGGNFLWREGLGFVQVLNFNLWLTVAVNNFEWPGFDIFLNRFIIESSTD</sequence>
<dbReference type="KEGG" id="ctp:CTRG_03108"/>
<protein>
    <submittedName>
        <fullName evidence="2">Heat shock protein SSB1</fullName>
    </submittedName>
</protein>
<dbReference type="RefSeq" id="XP_002548811.1">
    <property type="nucleotide sequence ID" value="XM_002548765.1"/>
</dbReference>
<dbReference type="GeneID" id="8297728"/>
<organism evidence="2 3">
    <name type="scientific">Candida tropicalis (strain ATCC MYA-3404 / T1)</name>
    <name type="common">Yeast</name>
    <dbReference type="NCBI Taxonomy" id="294747"/>
    <lineage>
        <taxon>Eukaryota</taxon>
        <taxon>Fungi</taxon>
        <taxon>Dikarya</taxon>
        <taxon>Ascomycota</taxon>
        <taxon>Saccharomycotina</taxon>
        <taxon>Pichiomycetes</taxon>
        <taxon>Debaryomycetaceae</taxon>
        <taxon>Candida/Lodderomyces clade</taxon>
        <taxon>Candida</taxon>
    </lineage>
</organism>
<evidence type="ECO:0000313" key="3">
    <source>
        <dbReference type="Proteomes" id="UP000002037"/>
    </source>
</evidence>
<dbReference type="OrthoDB" id="2017405at2759"/>
<dbReference type="Proteomes" id="UP000002037">
    <property type="component" value="Unassembled WGS sequence"/>
</dbReference>
<evidence type="ECO:0000313" key="2">
    <source>
        <dbReference type="EMBL" id="EER32683.1"/>
    </source>
</evidence>
<dbReference type="Pfam" id="PF10712">
    <property type="entry name" value="NAD-GH"/>
    <property type="match status" value="1"/>
</dbReference>
<accession>C5MAL6</accession>